<reference evidence="1 2" key="1">
    <citation type="submission" date="2020-08" db="EMBL/GenBank/DDBJ databases">
        <title>Sequencing the genomes of 1000 actinobacteria strains.</title>
        <authorList>
            <person name="Klenk H.-P."/>
        </authorList>
    </citation>
    <scope>NUCLEOTIDE SEQUENCE [LARGE SCALE GENOMIC DNA]</scope>
    <source>
        <strain evidence="1 2">DSM 44320</strain>
    </source>
</reference>
<accession>A0A7W5VGM5</accession>
<evidence type="ECO:0000313" key="1">
    <source>
        <dbReference type="EMBL" id="MBB3727427.1"/>
    </source>
</evidence>
<dbReference type="AlphaFoldDB" id="A0A7W5VGM5"/>
<protein>
    <submittedName>
        <fullName evidence="1">Uncharacterized protein</fullName>
    </submittedName>
</protein>
<name>A0A7W5VGM5_9ACTN</name>
<evidence type="ECO:0000313" key="2">
    <source>
        <dbReference type="Proteomes" id="UP000579945"/>
    </source>
</evidence>
<keyword evidence="2" id="KW-1185">Reference proteome</keyword>
<organism evidence="1 2">
    <name type="scientific">Nonomuraea dietziae</name>
    <dbReference type="NCBI Taxonomy" id="65515"/>
    <lineage>
        <taxon>Bacteria</taxon>
        <taxon>Bacillati</taxon>
        <taxon>Actinomycetota</taxon>
        <taxon>Actinomycetes</taxon>
        <taxon>Streptosporangiales</taxon>
        <taxon>Streptosporangiaceae</taxon>
        <taxon>Nonomuraea</taxon>
    </lineage>
</organism>
<sequence length="90" mass="9532">MGAGLGKCTNHPCRHAVFNHHPLGERVAGLGIRQDTARARVSALQVADVCCRGPAGAARQIIDTQPCRAGQAPGYIETVGRETLSGLRRM</sequence>
<dbReference type="EMBL" id="JACIBV010000001">
    <property type="protein sequence ID" value="MBB3727427.1"/>
    <property type="molecule type" value="Genomic_DNA"/>
</dbReference>
<comment type="caution">
    <text evidence="1">The sequence shown here is derived from an EMBL/GenBank/DDBJ whole genome shotgun (WGS) entry which is preliminary data.</text>
</comment>
<proteinExistence type="predicted"/>
<dbReference type="Proteomes" id="UP000579945">
    <property type="component" value="Unassembled WGS sequence"/>
</dbReference>
<gene>
    <name evidence="1" type="ORF">FHR33_003287</name>
</gene>